<dbReference type="PANTHER" id="PTHR37467:SF1">
    <property type="entry name" value="EXPORTED CALCIUM-BINDING GLYCOPROTEIN"/>
    <property type="match status" value="1"/>
</dbReference>
<comment type="subcellular location">
    <subcellularLocation>
        <location evidence="1">Secreted</location>
    </subcellularLocation>
</comment>
<keyword evidence="6" id="KW-0812">Transmembrane</keyword>
<keyword evidence="4" id="KW-0106">Calcium</keyword>
<evidence type="ECO:0000256" key="4">
    <source>
        <dbReference type="ARBA" id="ARBA00022837"/>
    </source>
</evidence>
<evidence type="ECO:0000256" key="2">
    <source>
        <dbReference type="ARBA" id="ARBA00022525"/>
    </source>
</evidence>
<sequence length="569" mass="59391">MSGDWGKGRVRSVASESGDPKGAAGAPRTRARNRWLFPLLGGALVILVAAGATSYVVWSRLDSDGDGLTDRAERAGIEIESGQVFVTDPDTADSDGDGLSDLDELGAVVSAEGAPVIYEGESDPTKADSDDDGIGDRAETLGWVVTDGSTYVTDPWLADTDGDGLIDGVEAGAADHDPRVGMVYTLVADPLKPDSDGDGLDDARELDLSIDPFNPDTDGDRVSDFNEVNEYGTAPDLADTDGDGHSDGYEIAHRDSQGLDPLWPDLGLDLGAEGVALAEGFFFGEAKPGDSPGWLAGAVASGAASAIPGIGWIVGGAADVRDAVALALRGDWAGAFASSAGLVPNVGDAAATSAKVAKFIARYPRVASELGRHVAKLDNISGQIKVRALKFLWAKHWERLTDAGWSDEALLRLQERGQDLSELAKALDRPGHVTGAQARAVVSLAAVPKTLRVTLSAVPQIVVKKAAAFTFKSGVQWVEDQVTVCNGAVRRIDALEGAVAHQVLVGYTTLTPAVERRIASDRCLFEAGEVSSTRWHFFASASNGTVGASEAVLDLLDAHGIEYTVHAPA</sequence>
<evidence type="ECO:0000256" key="1">
    <source>
        <dbReference type="ARBA" id="ARBA00004613"/>
    </source>
</evidence>
<evidence type="ECO:0000256" key="6">
    <source>
        <dbReference type="SAM" id="Phobius"/>
    </source>
</evidence>
<protein>
    <submittedName>
        <fullName evidence="7">Uncharacterized protein</fullName>
    </submittedName>
</protein>
<dbReference type="InterPro" id="IPR059100">
    <property type="entry name" value="TSP3_bac"/>
</dbReference>
<keyword evidence="6" id="KW-1133">Transmembrane helix</keyword>
<name>A0AB35MGE3_9MICO</name>
<reference evidence="7 8" key="1">
    <citation type="submission" date="2023-06" db="EMBL/GenBank/DDBJ databases">
        <title>SYSU T0a273.</title>
        <authorList>
            <person name="Gao L."/>
            <person name="Fang B.-Z."/>
            <person name="Li W.-J."/>
        </authorList>
    </citation>
    <scope>NUCLEOTIDE SEQUENCE [LARGE SCALE GENOMIC DNA]</scope>
    <source>
        <strain evidence="7 8">SYSU T0a273</strain>
    </source>
</reference>
<evidence type="ECO:0000256" key="5">
    <source>
        <dbReference type="SAM" id="MobiDB-lite"/>
    </source>
</evidence>
<dbReference type="CDD" id="cd20742">
    <property type="entry name" value="FIX_vWA-like"/>
    <property type="match status" value="1"/>
</dbReference>
<dbReference type="Gene3D" id="4.10.1080.10">
    <property type="entry name" value="TSP type-3 repeat"/>
    <property type="match status" value="1"/>
</dbReference>
<accession>A0AB35MGE3</accession>
<dbReference type="EMBL" id="JAUHQB010000002">
    <property type="protein sequence ID" value="MDN4482862.1"/>
    <property type="molecule type" value="Genomic_DNA"/>
</dbReference>
<organism evidence="7 8">
    <name type="scientific">Demequina lignilytica</name>
    <dbReference type="NCBI Taxonomy" id="3051663"/>
    <lineage>
        <taxon>Bacteria</taxon>
        <taxon>Bacillati</taxon>
        <taxon>Actinomycetota</taxon>
        <taxon>Actinomycetes</taxon>
        <taxon>Micrococcales</taxon>
        <taxon>Demequinaceae</taxon>
        <taxon>Demequina</taxon>
    </lineage>
</organism>
<dbReference type="RefSeq" id="WP_301159864.1">
    <property type="nucleotide sequence ID" value="NZ_JAUHQB010000002.1"/>
</dbReference>
<dbReference type="Proteomes" id="UP001172756">
    <property type="component" value="Unassembled WGS sequence"/>
</dbReference>
<dbReference type="AlphaFoldDB" id="A0AB35MGE3"/>
<keyword evidence="2" id="KW-0964">Secreted</keyword>
<evidence type="ECO:0000256" key="3">
    <source>
        <dbReference type="ARBA" id="ARBA00022729"/>
    </source>
</evidence>
<dbReference type="Pfam" id="PF18884">
    <property type="entry name" value="TSP3_bac"/>
    <property type="match status" value="4"/>
</dbReference>
<feature type="region of interest" description="Disordered" evidence="5">
    <location>
        <begin position="1"/>
        <end position="28"/>
    </location>
</feature>
<dbReference type="GO" id="GO:0005509">
    <property type="term" value="F:calcium ion binding"/>
    <property type="evidence" value="ECO:0007669"/>
    <property type="project" value="InterPro"/>
</dbReference>
<dbReference type="PANTHER" id="PTHR37467">
    <property type="entry name" value="EXPORTED CALCIUM-BINDING GLYCOPROTEIN-RELATED"/>
    <property type="match status" value="1"/>
</dbReference>
<keyword evidence="6" id="KW-0472">Membrane</keyword>
<dbReference type="InterPro" id="IPR028974">
    <property type="entry name" value="TSP_type-3_rpt"/>
</dbReference>
<proteinExistence type="predicted"/>
<keyword evidence="3" id="KW-0732">Signal</keyword>
<gene>
    <name evidence="7" type="ORF">QQ002_04825</name>
</gene>
<comment type="caution">
    <text evidence="7">The sequence shown here is derived from an EMBL/GenBank/DDBJ whole genome shotgun (WGS) entry which is preliminary data.</text>
</comment>
<feature type="transmembrane region" description="Helical" evidence="6">
    <location>
        <begin position="35"/>
        <end position="58"/>
    </location>
</feature>
<dbReference type="InterPro" id="IPR053180">
    <property type="entry name" value="Ca-binding_acidic-repeat"/>
</dbReference>
<evidence type="ECO:0000313" key="8">
    <source>
        <dbReference type="Proteomes" id="UP001172756"/>
    </source>
</evidence>
<evidence type="ECO:0000313" key="7">
    <source>
        <dbReference type="EMBL" id="MDN4482862.1"/>
    </source>
</evidence>